<organism evidence="2 3">
    <name type="scientific">Bordetella holmesii CDC-H585-BH</name>
    <dbReference type="NCBI Taxonomy" id="1331206"/>
    <lineage>
        <taxon>Bacteria</taxon>
        <taxon>Pseudomonadati</taxon>
        <taxon>Pseudomonadota</taxon>
        <taxon>Betaproteobacteria</taxon>
        <taxon>Burkholderiales</taxon>
        <taxon>Alcaligenaceae</taxon>
        <taxon>Bordetella</taxon>
    </lineage>
</organism>
<gene>
    <name evidence="2" type="ORF">L497_2317</name>
</gene>
<dbReference type="Pfam" id="PF04773">
    <property type="entry name" value="FecR"/>
    <property type="match status" value="1"/>
</dbReference>
<evidence type="ECO:0000259" key="1">
    <source>
        <dbReference type="Pfam" id="PF04773"/>
    </source>
</evidence>
<evidence type="ECO:0000313" key="2">
    <source>
        <dbReference type="EMBL" id="KAK87256.1"/>
    </source>
</evidence>
<protein>
    <submittedName>
        <fullName evidence="2">Sigma factor regulatory protein, FecR/PupR family</fullName>
    </submittedName>
</protein>
<sequence>MSESRIDSRPFWRKHLLAVVFLVLALLLALAFTANWVLRESSPQFSVQVDTPAGQSRTITLEDGTEIVAAGGTELGVAVYPRRRDVILDHGQVYFRVVYKFRTNLNVRMGVNEVNVLASAMATPDTIFDVKLDAGHLIVRVKQGEVKVRTQSAGPREFVELSAGQAVDVDLKKVRHEVRPIDPASIGAGN</sequence>
<feature type="domain" description="FecR protein" evidence="1">
    <location>
        <begin position="49"/>
        <end position="147"/>
    </location>
</feature>
<dbReference type="AlphaFoldDB" id="A0A158M1F8"/>
<evidence type="ECO:0000313" key="3">
    <source>
        <dbReference type="Proteomes" id="UP000026682"/>
    </source>
</evidence>
<proteinExistence type="predicted"/>
<dbReference type="EMBL" id="JFZZ01000138">
    <property type="protein sequence ID" value="KAK87256.1"/>
    <property type="molecule type" value="Genomic_DNA"/>
</dbReference>
<dbReference type="InterPro" id="IPR012373">
    <property type="entry name" value="Ferrdict_sens_TM"/>
</dbReference>
<dbReference type="Proteomes" id="UP000026682">
    <property type="component" value="Unassembled WGS sequence"/>
</dbReference>
<dbReference type="PANTHER" id="PTHR30273:SF2">
    <property type="entry name" value="PROTEIN FECR"/>
    <property type="match status" value="1"/>
</dbReference>
<dbReference type="GO" id="GO:0016989">
    <property type="term" value="F:sigma factor antagonist activity"/>
    <property type="evidence" value="ECO:0007669"/>
    <property type="project" value="TreeGrafter"/>
</dbReference>
<dbReference type="PATRIC" id="fig|1331206.3.peg.3354"/>
<reference evidence="2 3" key="1">
    <citation type="submission" date="2014-03" db="EMBL/GenBank/DDBJ databases">
        <title>Genome sequence of Bordetella holmseii.</title>
        <authorList>
            <person name="Harvill E."/>
            <person name="Goodfield L.L."/>
            <person name="Ivanov Y."/>
            <person name="Meyer J.A."/>
            <person name="Newth C."/>
            <person name="Cassiday P."/>
            <person name="Tondella M.L."/>
            <person name="Liao P."/>
            <person name="Zimmerman J."/>
            <person name="Meert K."/>
            <person name="Wessel D."/>
            <person name="Berger J."/>
            <person name="Dean J.M."/>
            <person name="Holubkov R."/>
            <person name="Burr J."/>
            <person name="Liu T."/>
            <person name="Brinkac L.M."/>
            <person name="Sanka R."/>
            <person name="Kim M."/>
            <person name="Losada L."/>
        </authorList>
    </citation>
    <scope>NUCLEOTIDE SEQUENCE [LARGE SCALE GENOMIC DNA]</scope>
    <source>
        <strain evidence="2 3">CDC-H585-BH</strain>
    </source>
</reference>
<dbReference type="PANTHER" id="PTHR30273">
    <property type="entry name" value="PERIPLASMIC SIGNAL SENSOR AND SIGMA FACTOR ACTIVATOR FECR-RELATED"/>
    <property type="match status" value="1"/>
</dbReference>
<dbReference type="GeneID" id="93118939"/>
<dbReference type="RefSeq" id="WP_017685510.1">
    <property type="nucleotide sequence ID" value="NZ_JFZZ01000138.1"/>
</dbReference>
<comment type="caution">
    <text evidence="2">The sequence shown here is derived from an EMBL/GenBank/DDBJ whole genome shotgun (WGS) entry which is preliminary data.</text>
</comment>
<dbReference type="Gene3D" id="2.60.120.1440">
    <property type="match status" value="1"/>
</dbReference>
<dbReference type="STRING" id="35814.BBB42_14635"/>
<dbReference type="InterPro" id="IPR006860">
    <property type="entry name" value="FecR"/>
</dbReference>
<name>A0A158M1F8_9BORD</name>
<accession>A0A158M1F8</accession>